<feature type="transmembrane region" description="Helical" evidence="1">
    <location>
        <begin position="116"/>
        <end position="136"/>
    </location>
</feature>
<keyword evidence="1" id="KW-0812">Transmembrane</keyword>
<dbReference type="EMBL" id="FZNP01000030">
    <property type="protein sequence ID" value="SNS79256.1"/>
    <property type="molecule type" value="Genomic_DNA"/>
</dbReference>
<sequence length="191" mass="19765">MQEQEIAHRGRGRALLRRWPTAVALAAAALILGGGLGDLDEAVSGFGELMLLLPLEYLILDRIGRRGASWPAVGSLVVAIVAIDLLDVVPLSAVIVATALVLLVWGAVAGTPDGRATFGAQAAGMLGFGAIALVGLAVDPDLGRYLVAAGWLLHGVWDAVHLKLDKVVSRSYAEACGVIDVAVAAMLVFLL</sequence>
<organism evidence="2 3">
    <name type="scientific">Actinomadura mexicana</name>
    <dbReference type="NCBI Taxonomy" id="134959"/>
    <lineage>
        <taxon>Bacteria</taxon>
        <taxon>Bacillati</taxon>
        <taxon>Actinomycetota</taxon>
        <taxon>Actinomycetes</taxon>
        <taxon>Streptosporangiales</taxon>
        <taxon>Thermomonosporaceae</taxon>
        <taxon>Actinomadura</taxon>
    </lineage>
</organism>
<feature type="transmembrane region" description="Helical" evidence="1">
    <location>
        <begin position="172"/>
        <end position="190"/>
    </location>
</feature>
<dbReference type="OrthoDB" id="2988755at2"/>
<feature type="transmembrane region" description="Helical" evidence="1">
    <location>
        <begin position="67"/>
        <end position="83"/>
    </location>
</feature>
<evidence type="ECO:0000256" key="1">
    <source>
        <dbReference type="SAM" id="Phobius"/>
    </source>
</evidence>
<feature type="transmembrane region" description="Helical" evidence="1">
    <location>
        <begin position="89"/>
        <end position="109"/>
    </location>
</feature>
<dbReference type="AlphaFoldDB" id="A0A239HCU0"/>
<name>A0A239HCU0_9ACTN</name>
<protein>
    <submittedName>
        <fullName evidence="2">Uncharacterized protein</fullName>
    </submittedName>
</protein>
<accession>A0A239HCU0</accession>
<feature type="transmembrane region" description="Helical" evidence="1">
    <location>
        <begin position="42"/>
        <end position="60"/>
    </location>
</feature>
<gene>
    <name evidence="2" type="ORF">SAMN06265355_13025</name>
</gene>
<keyword evidence="3" id="KW-1185">Reference proteome</keyword>
<keyword evidence="1" id="KW-0472">Membrane</keyword>
<proteinExistence type="predicted"/>
<feature type="transmembrane region" description="Helical" evidence="1">
    <location>
        <begin position="19"/>
        <end position="36"/>
    </location>
</feature>
<evidence type="ECO:0000313" key="2">
    <source>
        <dbReference type="EMBL" id="SNS79256.1"/>
    </source>
</evidence>
<reference evidence="3" key="1">
    <citation type="submission" date="2017-06" db="EMBL/GenBank/DDBJ databases">
        <authorList>
            <person name="Varghese N."/>
            <person name="Submissions S."/>
        </authorList>
    </citation>
    <scope>NUCLEOTIDE SEQUENCE [LARGE SCALE GENOMIC DNA]</scope>
    <source>
        <strain evidence="3">DSM 44485</strain>
    </source>
</reference>
<keyword evidence="1" id="KW-1133">Transmembrane helix</keyword>
<dbReference type="Proteomes" id="UP000198420">
    <property type="component" value="Unassembled WGS sequence"/>
</dbReference>
<dbReference type="RefSeq" id="WP_089316933.1">
    <property type="nucleotide sequence ID" value="NZ_FZNP01000030.1"/>
</dbReference>
<evidence type="ECO:0000313" key="3">
    <source>
        <dbReference type="Proteomes" id="UP000198420"/>
    </source>
</evidence>